<evidence type="ECO:0000313" key="8">
    <source>
        <dbReference type="Proteomes" id="UP000003070"/>
    </source>
</evidence>
<organism evidence="7 8">
    <name type="scientific">Limosilactobacillus oris PB013-T2-3</name>
    <dbReference type="NCBI Taxonomy" id="908339"/>
    <lineage>
        <taxon>Bacteria</taxon>
        <taxon>Bacillati</taxon>
        <taxon>Bacillota</taxon>
        <taxon>Bacilli</taxon>
        <taxon>Lactobacillales</taxon>
        <taxon>Lactobacillaceae</taxon>
        <taxon>Limosilactobacillus</taxon>
    </lineage>
</organism>
<keyword evidence="3 7" id="KW-0378">Hydrolase</keyword>
<dbReference type="eggNOG" id="COG3757">
    <property type="taxonomic scope" value="Bacteria"/>
</dbReference>
<dbReference type="Gene3D" id="3.20.20.80">
    <property type="entry name" value="Glycosidases"/>
    <property type="match status" value="1"/>
</dbReference>
<evidence type="ECO:0000256" key="6">
    <source>
        <dbReference type="SAM" id="SignalP"/>
    </source>
</evidence>
<dbReference type="InterPro" id="IPR017853">
    <property type="entry name" value="GH"/>
</dbReference>
<evidence type="ECO:0000313" key="7">
    <source>
        <dbReference type="EMBL" id="EFQ53941.1"/>
    </source>
</evidence>
<name>E3C5Q4_9LACO</name>
<dbReference type="Pfam" id="PF01183">
    <property type="entry name" value="Glyco_hydro_25"/>
    <property type="match status" value="1"/>
</dbReference>
<dbReference type="PANTHER" id="PTHR34135">
    <property type="entry name" value="LYSOZYME"/>
    <property type="match status" value="1"/>
</dbReference>
<keyword evidence="2 6" id="KW-0732">Signal</keyword>
<dbReference type="SMART" id="SM00641">
    <property type="entry name" value="Glyco_25"/>
    <property type="match status" value="1"/>
</dbReference>
<evidence type="ECO:0000256" key="4">
    <source>
        <dbReference type="ARBA" id="ARBA00023295"/>
    </source>
</evidence>
<accession>E3C5Q4</accession>
<dbReference type="EMBL" id="AEKL01000008">
    <property type="protein sequence ID" value="EFQ53941.1"/>
    <property type="molecule type" value="Genomic_DNA"/>
</dbReference>
<reference evidence="7 8" key="1">
    <citation type="submission" date="2010-10" db="EMBL/GenBank/DDBJ databases">
        <authorList>
            <person name="Durkin A.S."/>
            <person name="Madupu R."/>
            <person name="Torralba M."/>
            <person name="Gillis M."/>
            <person name="Methe B."/>
            <person name="Sutton G."/>
            <person name="Nelson K.E."/>
        </authorList>
    </citation>
    <scope>NUCLEOTIDE SEQUENCE [LARGE SCALE GENOMIC DNA]</scope>
    <source>
        <strain evidence="7 8">PB013-T2-3</strain>
    </source>
</reference>
<feature type="region of interest" description="Disordered" evidence="5">
    <location>
        <begin position="49"/>
        <end position="84"/>
    </location>
</feature>
<dbReference type="InterPro" id="IPR018077">
    <property type="entry name" value="Glyco_hydro_fam25_subgr"/>
</dbReference>
<dbReference type="GO" id="GO:0009253">
    <property type="term" value="P:peptidoglycan catabolic process"/>
    <property type="evidence" value="ECO:0007669"/>
    <property type="project" value="InterPro"/>
</dbReference>
<dbReference type="Pfam" id="PF19258">
    <property type="entry name" value="KxYKxGKxW_sig"/>
    <property type="match status" value="1"/>
</dbReference>
<dbReference type="PANTHER" id="PTHR34135:SF2">
    <property type="entry name" value="LYSOZYME"/>
    <property type="match status" value="1"/>
</dbReference>
<dbReference type="RefSeq" id="WP_003711429.1">
    <property type="nucleotide sequence ID" value="NZ_AEKL01000008.1"/>
</dbReference>
<sequence length="370" mass="39685">MEAKKRFKLYKSGKLWCCAAVAFGVMAFGTVNGQADDAPATTTTSQVATSVANTSSTTNAAPESTATADTQTSNPVVNDKTTANSTTAATTTTLNVQQMSAAPVNTNAVTTAAYAATNNLSTADTLDISAYQPNISEETFRQYHNQGINNVVVKLSESTSWTNAYAQQQVSRAQAAGMAVSAYHFVRFTTAAQAQQEAQLFAQMARACGLGNDTLMIADVESVPQTQYAGIVNNLNVFWQTLSSLGFNNHGVYTGLAYDRQYNVSSTVGKARTWVAMYYYDYSANAARCNYIRSMGYGAWQYTDRWGGSIDGSIDFGMFANYAGHQATSAANLENFNINANNNTLNVAGWFADNNNEGEKQPLCHLTGPG</sequence>
<dbReference type="GO" id="GO:0016052">
    <property type="term" value="P:carbohydrate catabolic process"/>
    <property type="evidence" value="ECO:0007669"/>
    <property type="project" value="TreeGrafter"/>
</dbReference>
<dbReference type="InterPro" id="IPR002053">
    <property type="entry name" value="Glyco_hydro_25"/>
</dbReference>
<gene>
    <name evidence="7" type="ORF">HMPREF9265_0584</name>
</gene>
<dbReference type="InterPro" id="IPR022263">
    <property type="entry name" value="KxYKxGKxW"/>
</dbReference>
<evidence type="ECO:0000256" key="3">
    <source>
        <dbReference type="ARBA" id="ARBA00022801"/>
    </source>
</evidence>
<dbReference type="GO" id="GO:0003796">
    <property type="term" value="F:lysozyme activity"/>
    <property type="evidence" value="ECO:0007669"/>
    <property type="project" value="InterPro"/>
</dbReference>
<dbReference type="SUPFAM" id="SSF51445">
    <property type="entry name" value="(Trans)glycosidases"/>
    <property type="match status" value="1"/>
</dbReference>
<dbReference type="AlphaFoldDB" id="E3C5Q4"/>
<feature type="compositionally biased region" description="Polar residues" evidence="5">
    <location>
        <begin position="69"/>
        <end position="80"/>
    </location>
</feature>
<comment type="caution">
    <text evidence="7">The sequence shown here is derived from an EMBL/GenBank/DDBJ whole genome shotgun (WGS) entry which is preliminary data.</text>
</comment>
<feature type="signal peptide" evidence="6">
    <location>
        <begin position="1"/>
        <end position="27"/>
    </location>
</feature>
<proteinExistence type="inferred from homology"/>
<dbReference type="GO" id="GO:0016998">
    <property type="term" value="P:cell wall macromolecule catabolic process"/>
    <property type="evidence" value="ECO:0007669"/>
    <property type="project" value="InterPro"/>
</dbReference>
<dbReference type="PROSITE" id="PS51904">
    <property type="entry name" value="GLYCOSYL_HYDROL_F25_2"/>
    <property type="match status" value="1"/>
</dbReference>
<evidence type="ECO:0000256" key="2">
    <source>
        <dbReference type="ARBA" id="ARBA00022729"/>
    </source>
</evidence>
<dbReference type="NCBIfam" id="TIGR03715">
    <property type="entry name" value="KxYKxGKxW"/>
    <property type="match status" value="1"/>
</dbReference>
<comment type="similarity">
    <text evidence="1">Belongs to the glycosyl hydrolase 25 family.</text>
</comment>
<feature type="compositionally biased region" description="Low complexity" evidence="5">
    <location>
        <begin position="49"/>
        <end position="68"/>
    </location>
</feature>
<feature type="chain" id="PRO_5039579095" evidence="6">
    <location>
        <begin position="28"/>
        <end position="370"/>
    </location>
</feature>
<evidence type="ECO:0000256" key="1">
    <source>
        <dbReference type="ARBA" id="ARBA00010646"/>
    </source>
</evidence>
<evidence type="ECO:0000256" key="5">
    <source>
        <dbReference type="SAM" id="MobiDB-lite"/>
    </source>
</evidence>
<protein>
    <submittedName>
        <fullName evidence="7">Glycosyl hydrolase family 25</fullName>
    </submittedName>
</protein>
<keyword evidence="4" id="KW-0326">Glycosidase</keyword>
<dbReference type="Proteomes" id="UP000003070">
    <property type="component" value="Unassembled WGS sequence"/>
</dbReference>